<gene>
    <name evidence="1" type="ORF">K504DRAFT_501382</name>
</gene>
<evidence type="ECO:0000313" key="2">
    <source>
        <dbReference type="Proteomes" id="UP000799428"/>
    </source>
</evidence>
<name>A0A6G1KBA7_9PLEO</name>
<protein>
    <submittedName>
        <fullName evidence="1">Uncharacterized protein</fullName>
    </submittedName>
</protein>
<dbReference type="AlphaFoldDB" id="A0A6G1KBA7"/>
<proteinExistence type="predicted"/>
<keyword evidence="2" id="KW-1185">Reference proteome</keyword>
<organism evidence="1 2">
    <name type="scientific">Pleomassaria siparia CBS 279.74</name>
    <dbReference type="NCBI Taxonomy" id="1314801"/>
    <lineage>
        <taxon>Eukaryota</taxon>
        <taxon>Fungi</taxon>
        <taxon>Dikarya</taxon>
        <taxon>Ascomycota</taxon>
        <taxon>Pezizomycotina</taxon>
        <taxon>Dothideomycetes</taxon>
        <taxon>Pleosporomycetidae</taxon>
        <taxon>Pleosporales</taxon>
        <taxon>Pleomassariaceae</taxon>
        <taxon>Pleomassaria</taxon>
    </lineage>
</organism>
<sequence>MSASLVRNSTASKSHLETLCTRCGKPAGETQVTKHMHHTAYVYCLFNFVELDRSDLPPLGRAHVRSENTSLLSVGSLSLTRDLSAIQALLAASTTGWLVLRSVIKAALHRCPFRYSTFSANNRDIRKRINLPVSGSILNRPTAAIISSRIYE</sequence>
<reference evidence="1" key="1">
    <citation type="journal article" date="2020" name="Stud. Mycol.">
        <title>101 Dothideomycetes genomes: a test case for predicting lifestyles and emergence of pathogens.</title>
        <authorList>
            <person name="Haridas S."/>
            <person name="Albert R."/>
            <person name="Binder M."/>
            <person name="Bloem J."/>
            <person name="Labutti K."/>
            <person name="Salamov A."/>
            <person name="Andreopoulos B."/>
            <person name="Baker S."/>
            <person name="Barry K."/>
            <person name="Bills G."/>
            <person name="Bluhm B."/>
            <person name="Cannon C."/>
            <person name="Castanera R."/>
            <person name="Culley D."/>
            <person name="Daum C."/>
            <person name="Ezra D."/>
            <person name="Gonzalez J."/>
            <person name="Henrissat B."/>
            <person name="Kuo A."/>
            <person name="Liang C."/>
            <person name="Lipzen A."/>
            <person name="Lutzoni F."/>
            <person name="Magnuson J."/>
            <person name="Mondo S."/>
            <person name="Nolan M."/>
            <person name="Ohm R."/>
            <person name="Pangilinan J."/>
            <person name="Park H.-J."/>
            <person name="Ramirez L."/>
            <person name="Alfaro M."/>
            <person name="Sun H."/>
            <person name="Tritt A."/>
            <person name="Yoshinaga Y."/>
            <person name="Zwiers L.-H."/>
            <person name="Turgeon B."/>
            <person name="Goodwin S."/>
            <person name="Spatafora J."/>
            <person name="Crous P."/>
            <person name="Grigoriev I."/>
        </authorList>
    </citation>
    <scope>NUCLEOTIDE SEQUENCE</scope>
    <source>
        <strain evidence="1">CBS 279.74</strain>
    </source>
</reference>
<accession>A0A6G1KBA7</accession>
<dbReference type="EMBL" id="MU005769">
    <property type="protein sequence ID" value="KAF2710104.1"/>
    <property type="molecule type" value="Genomic_DNA"/>
</dbReference>
<dbReference type="OrthoDB" id="3266505at2759"/>
<dbReference type="Proteomes" id="UP000799428">
    <property type="component" value="Unassembled WGS sequence"/>
</dbReference>
<evidence type="ECO:0000313" key="1">
    <source>
        <dbReference type="EMBL" id="KAF2710104.1"/>
    </source>
</evidence>